<name>A0A2C9JN15_BIOGL</name>
<dbReference type="InterPro" id="IPR027413">
    <property type="entry name" value="GROEL-like_equatorial_sf"/>
</dbReference>
<sequence length="552" mass="58709">MANIVVMGSEARVSIKAGLDCVANAAGATLGPMGRTVAISTSWGDTKFTKDGVTVIKSINLANPIENVGAQLAKQAAKKTDDSVGDGTTTCSVLLQAMVNDSFKHIAAGSNPMSLSRGMHKAAELIDKEIMTIAKEIKSKEETAQVATISANGDKIVGQIISEAIETVGKDGVITVEEGKGLNALELDVVQGMSFDRGYLSPYFITNPEKSRVEMENAYILILDKKLSSLQQILPLLEAVVQSGRPLLIIAEDVEGEALATLVINRLRGQLKIAAVKAPGFGERRKEILQDIACLTGGQVISEDHGIKLESVTLDMLGIAKKIKVTQDNTTIIDGEGEKSTIEARIMQLRNLINSATSDYDKEKLQERLAKLSGGVAVIRVGGATEIEVKERKDRVDDALNATRAAVEEGIVSGGGAALFYITEILQSIESSSEDDDEANGIKIVKRALSAPLQRIINNAGLNGSVIATKLQEKNNKEYIFDARNFKYVNSYEAGIIDPAKVVRAAIRGAISTASIIITAEAVVAEKPENKNNAAGGHHHGGGMGDMNDMGF</sequence>
<dbReference type="PROSITE" id="PS00296">
    <property type="entry name" value="CHAPERONINS_CPN60"/>
    <property type="match status" value="1"/>
</dbReference>
<feature type="region of interest" description="Disordered" evidence="6">
    <location>
        <begin position="529"/>
        <end position="552"/>
    </location>
</feature>
<accession>A0A2C9JN15</accession>
<keyword evidence="2" id="KW-0547">Nucleotide-binding</keyword>
<gene>
    <name evidence="7" type="primary">106060674</name>
</gene>
<evidence type="ECO:0000256" key="1">
    <source>
        <dbReference type="ARBA" id="ARBA00006607"/>
    </source>
</evidence>
<dbReference type="Gene3D" id="3.50.7.10">
    <property type="entry name" value="GroEL"/>
    <property type="match status" value="1"/>
</dbReference>
<keyword evidence="4" id="KW-0143">Chaperone</keyword>
<dbReference type="Gene3D" id="1.10.560.10">
    <property type="entry name" value="GroEL-like equatorial domain"/>
    <property type="match status" value="1"/>
</dbReference>
<dbReference type="VEuPathDB" id="VectorBase:BGLAX_036111"/>
<dbReference type="NCBIfam" id="TIGR02348">
    <property type="entry name" value="GroEL"/>
    <property type="match status" value="1"/>
</dbReference>
<keyword evidence="3" id="KW-0067">ATP-binding</keyword>
<dbReference type="AlphaFoldDB" id="A0A2C9JN15"/>
<reference evidence="7" key="1">
    <citation type="submission" date="2020-05" db="UniProtKB">
        <authorList>
            <consortium name="EnsemblMetazoa"/>
        </authorList>
    </citation>
    <scope>IDENTIFICATION</scope>
    <source>
        <strain evidence="7">BB02</strain>
    </source>
</reference>
<dbReference type="NCBIfam" id="NF000592">
    <property type="entry name" value="PRK00013.1"/>
    <property type="match status" value="1"/>
</dbReference>
<dbReference type="InterPro" id="IPR001844">
    <property type="entry name" value="Cpn60/GroEL"/>
</dbReference>
<dbReference type="InterPro" id="IPR002423">
    <property type="entry name" value="Cpn60/GroEL/TCP-1"/>
</dbReference>
<dbReference type="PRINTS" id="PR00298">
    <property type="entry name" value="CHAPERONIN60"/>
</dbReference>
<dbReference type="CDD" id="cd03344">
    <property type="entry name" value="GroEL"/>
    <property type="match status" value="1"/>
</dbReference>
<dbReference type="Proteomes" id="UP000076420">
    <property type="component" value="Unassembled WGS sequence"/>
</dbReference>
<dbReference type="FunFam" id="3.50.7.10:FF:000001">
    <property type="entry name" value="60 kDa chaperonin"/>
    <property type="match status" value="1"/>
</dbReference>
<dbReference type="InterPro" id="IPR027409">
    <property type="entry name" value="GroEL-like_apical_dom_sf"/>
</dbReference>
<evidence type="ECO:0008006" key="9">
    <source>
        <dbReference type="Google" id="ProtNLM"/>
    </source>
</evidence>
<comment type="similarity">
    <text evidence="1 5">Belongs to the chaperonin (HSP60) family.</text>
</comment>
<dbReference type="PANTHER" id="PTHR45633">
    <property type="entry name" value="60 KDA HEAT SHOCK PROTEIN, MITOCHONDRIAL"/>
    <property type="match status" value="1"/>
</dbReference>
<organism evidence="7 8">
    <name type="scientific">Biomphalaria glabrata</name>
    <name type="common">Bloodfluke planorb</name>
    <name type="synonym">Freshwater snail</name>
    <dbReference type="NCBI Taxonomy" id="6526"/>
    <lineage>
        <taxon>Eukaryota</taxon>
        <taxon>Metazoa</taxon>
        <taxon>Spiralia</taxon>
        <taxon>Lophotrochozoa</taxon>
        <taxon>Mollusca</taxon>
        <taxon>Gastropoda</taxon>
        <taxon>Heterobranchia</taxon>
        <taxon>Euthyneura</taxon>
        <taxon>Panpulmonata</taxon>
        <taxon>Hygrophila</taxon>
        <taxon>Lymnaeoidea</taxon>
        <taxon>Planorbidae</taxon>
        <taxon>Biomphalaria</taxon>
    </lineage>
</organism>
<dbReference type="InterPro" id="IPR018370">
    <property type="entry name" value="Chaperonin_Cpn60_CS"/>
</dbReference>
<dbReference type="SUPFAM" id="SSF52029">
    <property type="entry name" value="GroEL apical domain-like"/>
    <property type="match status" value="1"/>
</dbReference>
<evidence type="ECO:0000256" key="4">
    <source>
        <dbReference type="ARBA" id="ARBA00023186"/>
    </source>
</evidence>
<evidence type="ECO:0000313" key="7">
    <source>
        <dbReference type="EnsemblMetazoa" id="BGLB005084-PB"/>
    </source>
</evidence>
<dbReference type="Gene3D" id="3.30.260.10">
    <property type="entry name" value="TCP-1-like chaperonin intermediate domain"/>
    <property type="match status" value="1"/>
</dbReference>
<protein>
    <recommendedName>
        <fullName evidence="9">Heat shock protein 60</fullName>
    </recommendedName>
</protein>
<dbReference type="InterPro" id="IPR027410">
    <property type="entry name" value="TCP-1-like_intermed_sf"/>
</dbReference>
<dbReference type="HAMAP" id="MF_00600">
    <property type="entry name" value="CH60"/>
    <property type="match status" value="1"/>
</dbReference>
<evidence type="ECO:0000256" key="6">
    <source>
        <dbReference type="SAM" id="MobiDB-lite"/>
    </source>
</evidence>
<dbReference type="Pfam" id="PF00118">
    <property type="entry name" value="Cpn60_TCP1"/>
    <property type="match status" value="1"/>
</dbReference>
<dbReference type="EnsemblMetazoa" id="BGLB005084-RB">
    <property type="protein sequence ID" value="BGLB005084-PB"/>
    <property type="gene ID" value="BGLB005084"/>
</dbReference>
<evidence type="ECO:0000313" key="8">
    <source>
        <dbReference type="Proteomes" id="UP000076420"/>
    </source>
</evidence>
<dbReference type="SUPFAM" id="SSF48592">
    <property type="entry name" value="GroEL equatorial domain-like"/>
    <property type="match status" value="1"/>
</dbReference>
<dbReference type="NCBIfam" id="NF009487">
    <property type="entry name" value="PRK12849.1"/>
    <property type="match status" value="1"/>
</dbReference>
<dbReference type="GO" id="GO:0005524">
    <property type="term" value="F:ATP binding"/>
    <property type="evidence" value="ECO:0007669"/>
    <property type="project" value="UniProtKB-KW"/>
</dbReference>
<dbReference type="NCBIfam" id="NF009488">
    <property type="entry name" value="PRK12850.1"/>
    <property type="match status" value="1"/>
</dbReference>
<dbReference type="NCBIfam" id="NF009489">
    <property type="entry name" value="PRK12851.1"/>
    <property type="match status" value="1"/>
</dbReference>
<dbReference type="VEuPathDB" id="VectorBase:BGLB005084"/>
<dbReference type="GO" id="GO:0140662">
    <property type="term" value="F:ATP-dependent protein folding chaperone"/>
    <property type="evidence" value="ECO:0007669"/>
    <property type="project" value="InterPro"/>
</dbReference>
<dbReference type="GO" id="GO:0042026">
    <property type="term" value="P:protein refolding"/>
    <property type="evidence" value="ECO:0007669"/>
    <property type="project" value="InterPro"/>
</dbReference>
<evidence type="ECO:0000256" key="5">
    <source>
        <dbReference type="RuleBase" id="RU000418"/>
    </source>
</evidence>
<dbReference type="SUPFAM" id="SSF54849">
    <property type="entry name" value="GroEL-intermediate domain like"/>
    <property type="match status" value="1"/>
</dbReference>
<evidence type="ECO:0000256" key="2">
    <source>
        <dbReference type="ARBA" id="ARBA00022741"/>
    </source>
</evidence>
<proteinExistence type="inferred from homology"/>
<evidence type="ECO:0000256" key="3">
    <source>
        <dbReference type="ARBA" id="ARBA00022840"/>
    </source>
</evidence>
<dbReference type="STRING" id="6526.A0A2C9JN15"/>